<proteinExistence type="predicted"/>
<dbReference type="SUPFAM" id="SSF81296">
    <property type="entry name" value="E set domains"/>
    <property type="match status" value="1"/>
</dbReference>
<organism evidence="2 3">
    <name type="scientific">Basidiobolus ranarum</name>
    <dbReference type="NCBI Taxonomy" id="34480"/>
    <lineage>
        <taxon>Eukaryota</taxon>
        <taxon>Fungi</taxon>
        <taxon>Fungi incertae sedis</taxon>
        <taxon>Zoopagomycota</taxon>
        <taxon>Entomophthoromycotina</taxon>
        <taxon>Basidiobolomycetes</taxon>
        <taxon>Basidiobolales</taxon>
        <taxon>Basidiobolaceae</taxon>
        <taxon>Basidiobolus</taxon>
    </lineage>
</organism>
<accession>A0ABR2WVF6</accession>
<name>A0ABR2WVF6_9FUNG</name>
<evidence type="ECO:0000259" key="1">
    <source>
        <dbReference type="Pfam" id="PF02752"/>
    </source>
</evidence>
<dbReference type="InterPro" id="IPR011022">
    <property type="entry name" value="Arrestin_C-like"/>
</dbReference>
<dbReference type="Proteomes" id="UP001479436">
    <property type="component" value="Unassembled WGS sequence"/>
</dbReference>
<comment type="caution">
    <text evidence="2">The sequence shown here is derived from an EMBL/GenBank/DDBJ whole genome shotgun (WGS) entry which is preliminary data.</text>
</comment>
<sequence>MWSFNSLHIHLENEKVVLSGDSDSSSGQVIHGHVLLHIRYPAKISSIDLSLKGWCSGVEPAVEEHFLRHHVSFLEEDHDVKEFLPGRYEYHFEFPLLGDLPESMTSSTTSIKYMFNAIAKRIGYWGDLHTERELVVERVMGVQEEIHALYKVGEIHSQFGFYIFSPSSSYKPGDYVPLHIGTQSLGYGNQVHRIRIGLVENITRKVNGSKDFVKTLLHEVSTSWLPIGHRQWYEEVTFPTNSSKEYIHPDCENEYVSISHELNLTFTFSDSDGSKRFVVVRTPLKFLPHEIVGSEETLPTYCAAIAEPPSYFSSSHSPLYFS</sequence>
<protein>
    <recommendedName>
        <fullName evidence="1">Arrestin C-terminal-like domain-containing protein</fullName>
    </recommendedName>
</protein>
<dbReference type="EMBL" id="JASJQH010000263">
    <property type="protein sequence ID" value="KAK9765486.1"/>
    <property type="molecule type" value="Genomic_DNA"/>
</dbReference>
<dbReference type="Pfam" id="PF02752">
    <property type="entry name" value="Arrestin_C"/>
    <property type="match status" value="1"/>
</dbReference>
<evidence type="ECO:0000313" key="3">
    <source>
        <dbReference type="Proteomes" id="UP001479436"/>
    </source>
</evidence>
<feature type="domain" description="Arrestin C-terminal-like" evidence="1">
    <location>
        <begin position="165"/>
        <end position="272"/>
    </location>
</feature>
<evidence type="ECO:0000313" key="2">
    <source>
        <dbReference type="EMBL" id="KAK9765486.1"/>
    </source>
</evidence>
<dbReference type="InterPro" id="IPR014752">
    <property type="entry name" value="Arrestin-like_C"/>
</dbReference>
<dbReference type="Gene3D" id="2.60.40.640">
    <property type="match status" value="1"/>
</dbReference>
<dbReference type="InterPro" id="IPR014756">
    <property type="entry name" value="Ig_E-set"/>
</dbReference>
<dbReference type="InterPro" id="IPR050357">
    <property type="entry name" value="Arrestin_domain-protein"/>
</dbReference>
<keyword evidence="3" id="KW-1185">Reference proteome</keyword>
<dbReference type="PANTHER" id="PTHR11188">
    <property type="entry name" value="ARRESTIN DOMAIN CONTAINING PROTEIN"/>
    <property type="match status" value="1"/>
</dbReference>
<gene>
    <name evidence="2" type="ORF">K7432_006139</name>
</gene>
<reference evidence="2 3" key="1">
    <citation type="submission" date="2023-04" db="EMBL/GenBank/DDBJ databases">
        <title>Genome of Basidiobolus ranarum AG-B5.</title>
        <authorList>
            <person name="Stajich J.E."/>
            <person name="Carter-House D."/>
            <person name="Gryganskyi A."/>
        </authorList>
    </citation>
    <scope>NUCLEOTIDE SEQUENCE [LARGE SCALE GENOMIC DNA]</scope>
    <source>
        <strain evidence="2 3">AG-B5</strain>
    </source>
</reference>
<dbReference type="PANTHER" id="PTHR11188:SF17">
    <property type="entry name" value="FI21816P1"/>
    <property type="match status" value="1"/>
</dbReference>